<dbReference type="InterPro" id="IPR011010">
    <property type="entry name" value="DNA_brk_join_enz"/>
</dbReference>
<dbReference type="InterPro" id="IPR050090">
    <property type="entry name" value="Tyrosine_recombinase_XerCD"/>
</dbReference>
<dbReference type="PROSITE" id="PS51898">
    <property type="entry name" value="TYR_RECOMBINASE"/>
    <property type="match status" value="1"/>
</dbReference>
<proteinExistence type="predicted"/>
<keyword evidence="5" id="KW-1185">Reference proteome</keyword>
<name>A0A1X6Y7K0_9RHOB</name>
<dbReference type="SUPFAM" id="SSF56349">
    <property type="entry name" value="DNA breaking-rejoining enzymes"/>
    <property type="match status" value="1"/>
</dbReference>
<dbReference type="Pfam" id="PF20172">
    <property type="entry name" value="DUF6538"/>
    <property type="match status" value="1"/>
</dbReference>
<accession>A0A1X6Y7K0</accession>
<dbReference type="GO" id="GO:0006310">
    <property type="term" value="P:DNA recombination"/>
    <property type="evidence" value="ECO:0007669"/>
    <property type="project" value="UniProtKB-KW"/>
</dbReference>
<dbReference type="Gene3D" id="1.10.443.10">
    <property type="entry name" value="Intergrase catalytic core"/>
    <property type="match status" value="1"/>
</dbReference>
<dbReference type="Proteomes" id="UP000193207">
    <property type="component" value="Unassembled WGS sequence"/>
</dbReference>
<feature type="domain" description="Tyr recombinase" evidence="3">
    <location>
        <begin position="267"/>
        <end position="451"/>
    </location>
</feature>
<dbReference type="InterPro" id="IPR046668">
    <property type="entry name" value="DUF6538"/>
</dbReference>
<reference evidence="4 5" key="1">
    <citation type="submission" date="2017-03" db="EMBL/GenBank/DDBJ databases">
        <authorList>
            <person name="Afonso C.L."/>
            <person name="Miller P.J."/>
            <person name="Scott M.A."/>
            <person name="Spackman E."/>
            <person name="Goraichik I."/>
            <person name="Dimitrov K.M."/>
            <person name="Suarez D.L."/>
            <person name="Swayne D.E."/>
        </authorList>
    </citation>
    <scope>NUCLEOTIDE SEQUENCE [LARGE SCALE GENOMIC DNA]</scope>
    <source>
        <strain evidence="4 5">CECT 8110</strain>
    </source>
</reference>
<organism evidence="4 5">
    <name type="scientific">Roseovarius halotolerans</name>
    <dbReference type="NCBI Taxonomy" id="505353"/>
    <lineage>
        <taxon>Bacteria</taxon>
        <taxon>Pseudomonadati</taxon>
        <taxon>Pseudomonadota</taxon>
        <taxon>Alphaproteobacteria</taxon>
        <taxon>Rhodobacterales</taxon>
        <taxon>Roseobacteraceae</taxon>
        <taxon>Roseovarius</taxon>
    </lineage>
</organism>
<dbReference type="InterPro" id="IPR002104">
    <property type="entry name" value="Integrase_catalytic"/>
</dbReference>
<protein>
    <submittedName>
        <fullName evidence="4">Phage integrase family protein</fullName>
    </submittedName>
</protein>
<keyword evidence="1" id="KW-0229">DNA integration</keyword>
<dbReference type="EMBL" id="FWFU01000001">
    <property type="protein sequence ID" value="SLN11321.1"/>
    <property type="molecule type" value="Genomic_DNA"/>
</dbReference>
<keyword evidence="2" id="KW-0233">DNA recombination</keyword>
<evidence type="ECO:0000313" key="4">
    <source>
        <dbReference type="EMBL" id="SLN11321.1"/>
    </source>
</evidence>
<dbReference type="PANTHER" id="PTHR30349:SF64">
    <property type="entry name" value="PROPHAGE INTEGRASE INTD-RELATED"/>
    <property type="match status" value="1"/>
</dbReference>
<dbReference type="AlphaFoldDB" id="A0A1X6Y7K0"/>
<gene>
    <name evidence="4" type="ORF">ROH8110_00088</name>
</gene>
<evidence type="ECO:0000256" key="1">
    <source>
        <dbReference type="ARBA" id="ARBA00022908"/>
    </source>
</evidence>
<evidence type="ECO:0000259" key="3">
    <source>
        <dbReference type="PROSITE" id="PS51898"/>
    </source>
</evidence>
<dbReference type="GO" id="GO:0003677">
    <property type="term" value="F:DNA binding"/>
    <property type="evidence" value="ECO:0007669"/>
    <property type="project" value="InterPro"/>
</dbReference>
<evidence type="ECO:0000313" key="5">
    <source>
        <dbReference type="Proteomes" id="UP000193207"/>
    </source>
</evidence>
<dbReference type="InterPro" id="IPR013762">
    <property type="entry name" value="Integrase-like_cat_sf"/>
</dbReference>
<dbReference type="Pfam" id="PF00589">
    <property type="entry name" value="Phage_integrase"/>
    <property type="match status" value="1"/>
</dbReference>
<dbReference type="PANTHER" id="PTHR30349">
    <property type="entry name" value="PHAGE INTEGRASE-RELATED"/>
    <property type="match status" value="1"/>
</dbReference>
<dbReference type="GO" id="GO:0015074">
    <property type="term" value="P:DNA integration"/>
    <property type="evidence" value="ECO:0007669"/>
    <property type="project" value="UniProtKB-KW"/>
</dbReference>
<sequence length="466" mass="52592">MAGLAKRGETWHLRMRVPRRYDPLWVGMKKPPKEIHRSLKTGDKKEAMARLAAVEAQILAELDARLAGVDLPGSRSHYEAIARLTTARGFGYRTAGELADGDLGDVLRRVEKVQEVEKEKARGKDRKDVKPAHMTETALALLGGVDRPRETLLEIAERMEEISPLDVRDKNQKQRRVWRDRWLRPAKKVKELLGRDPVLDEISRADAIDFRDALQDRILDGDMKGSSAQKDLQNLNRMWKLYHASLGYDVAEIPPSPFRGLGEGMSKLDDEGRKDEVPIDAVENIVHPGAMDDLHPELRDITLILIETGCRQSEVTDLPPHHIHLDDPIPHIEIRRATGEFARELKNKHSTRNVPLVGVALGAMRRHPEGFPKYRGTGTYSGEANRSLRAAGLLPDGVTIGGLRHSFETRLKNTGVDSDDRAELMGHSVKRARGREWYGDSMPLEKRLEYHQKIEIQPVKQLPAPD</sequence>
<evidence type="ECO:0000256" key="2">
    <source>
        <dbReference type="ARBA" id="ARBA00023172"/>
    </source>
</evidence>